<dbReference type="RefSeq" id="WP_397026314.1">
    <property type="nucleotide sequence ID" value="NZ_JBITMB010000019.1"/>
</dbReference>
<dbReference type="InterPro" id="IPR046250">
    <property type="entry name" value="DUF6283"/>
</dbReference>
<dbReference type="SUPFAM" id="SSF53474">
    <property type="entry name" value="alpha/beta-Hydrolases"/>
    <property type="match status" value="1"/>
</dbReference>
<dbReference type="Pfam" id="PF19800">
    <property type="entry name" value="DUF6283"/>
    <property type="match status" value="1"/>
</dbReference>
<comment type="caution">
    <text evidence="1">The sequence shown here is derived from an EMBL/GenBank/DDBJ whole genome shotgun (WGS) entry which is preliminary data.</text>
</comment>
<reference evidence="1 2" key="1">
    <citation type="submission" date="2024-10" db="EMBL/GenBank/DDBJ databases">
        <title>The Natural Products Discovery Center: Release of the First 8490 Sequenced Strains for Exploring Actinobacteria Biosynthetic Diversity.</title>
        <authorList>
            <person name="Kalkreuter E."/>
            <person name="Kautsar S.A."/>
            <person name="Yang D."/>
            <person name="Bader C.D."/>
            <person name="Teijaro C.N."/>
            <person name="Fluegel L."/>
            <person name="Davis C.M."/>
            <person name="Simpson J.R."/>
            <person name="Lauterbach L."/>
            <person name="Steele A.D."/>
            <person name="Gui C."/>
            <person name="Meng S."/>
            <person name="Li G."/>
            <person name="Viehrig K."/>
            <person name="Ye F."/>
            <person name="Su P."/>
            <person name="Kiefer A.F."/>
            <person name="Nichols A."/>
            <person name="Cepeda A.J."/>
            <person name="Yan W."/>
            <person name="Fan B."/>
            <person name="Jiang Y."/>
            <person name="Adhikari A."/>
            <person name="Zheng C.-J."/>
            <person name="Schuster L."/>
            <person name="Cowan T.M."/>
            <person name="Smanski M.J."/>
            <person name="Chevrette M.G."/>
            <person name="De Carvalho L.P.S."/>
            <person name="Shen B."/>
        </authorList>
    </citation>
    <scope>NUCLEOTIDE SEQUENCE [LARGE SCALE GENOMIC DNA]</scope>
    <source>
        <strain evidence="1 2">NPDC049503</strain>
    </source>
</reference>
<evidence type="ECO:0000313" key="2">
    <source>
        <dbReference type="Proteomes" id="UP001612928"/>
    </source>
</evidence>
<name>A0ABW8AGE3_9ACTN</name>
<proteinExistence type="predicted"/>
<keyword evidence="2" id="KW-1185">Reference proteome</keyword>
<sequence length="163" mass="18139">MFDGFRSGELRLGDDASVFFRHAGEGPPVLLLHGHPRTSATWHRVAPRLVEEDMLRLQRAQHGVMRTTDTSEADVARLTRAPRMACHKDQPDTAHPMRLCAGWLAVVGPDHIGVRLSLIDGRLPAEAIDPDTRDWPALHASLAELMARRQQQLAARDAHRAGR</sequence>
<organism evidence="1 2">
    <name type="scientific">Nonomuraea indica</name>
    <dbReference type="NCBI Taxonomy" id="1581193"/>
    <lineage>
        <taxon>Bacteria</taxon>
        <taxon>Bacillati</taxon>
        <taxon>Actinomycetota</taxon>
        <taxon>Actinomycetes</taxon>
        <taxon>Streptosporangiales</taxon>
        <taxon>Streptosporangiaceae</taxon>
        <taxon>Nonomuraea</taxon>
    </lineage>
</organism>
<dbReference type="Gene3D" id="3.40.50.1820">
    <property type="entry name" value="alpha/beta hydrolase"/>
    <property type="match status" value="1"/>
</dbReference>
<evidence type="ECO:0000313" key="1">
    <source>
        <dbReference type="EMBL" id="MFI7445821.1"/>
    </source>
</evidence>
<protein>
    <submittedName>
        <fullName evidence="1">DUF6283 family protein</fullName>
    </submittedName>
</protein>
<accession>A0ABW8AGE3</accession>
<dbReference type="EMBL" id="JBITMB010000019">
    <property type="protein sequence ID" value="MFI7445821.1"/>
    <property type="molecule type" value="Genomic_DNA"/>
</dbReference>
<gene>
    <name evidence="1" type="ORF">ACIBP5_38145</name>
</gene>
<dbReference type="InterPro" id="IPR029058">
    <property type="entry name" value="AB_hydrolase_fold"/>
</dbReference>
<dbReference type="Proteomes" id="UP001612928">
    <property type="component" value="Unassembled WGS sequence"/>
</dbReference>